<dbReference type="PROSITE" id="PS01081">
    <property type="entry name" value="HTH_TETR_1"/>
    <property type="match status" value="1"/>
</dbReference>
<dbReference type="Gene3D" id="1.10.357.10">
    <property type="entry name" value="Tetracycline Repressor, domain 2"/>
    <property type="match status" value="1"/>
</dbReference>
<evidence type="ECO:0000256" key="5">
    <source>
        <dbReference type="SAM" id="MobiDB-lite"/>
    </source>
</evidence>
<accession>A0ABP5T5D3</accession>
<dbReference type="InterPro" id="IPR023772">
    <property type="entry name" value="DNA-bd_HTH_TetR-type_CS"/>
</dbReference>
<feature type="compositionally biased region" description="Basic and acidic residues" evidence="5">
    <location>
        <begin position="229"/>
        <end position="240"/>
    </location>
</feature>
<evidence type="ECO:0000259" key="6">
    <source>
        <dbReference type="PROSITE" id="PS50977"/>
    </source>
</evidence>
<proteinExistence type="predicted"/>
<evidence type="ECO:0000256" key="4">
    <source>
        <dbReference type="PROSITE-ProRule" id="PRU00335"/>
    </source>
</evidence>
<feature type="compositionally biased region" description="Acidic residues" evidence="5">
    <location>
        <begin position="245"/>
        <end position="254"/>
    </location>
</feature>
<dbReference type="PANTHER" id="PTHR30055:SF234">
    <property type="entry name" value="HTH-TYPE TRANSCRIPTIONAL REGULATOR BETI"/>
    <property type="match status" value="1"/>
</dbReference>
<keyword evidence="1" id="KW-0805">Transcription regulation</keyword>
<evidence type="ECO:0000256" key="2">
    <source>
        <dbReference type="ARBA" id="ARBA00023125"/>
    </source>
</evidence>
<gene>
    <name evidence="7" type="ORF">GCM10010170_032330</name>
</gene>
<feature type="DNA-binding region" description="H-T-H motif" evidence="4">
    <location>
        <begin position="47"/>
        <end position="66"/>
    </location>
</feature>
<dbReference type="EMBL" id="BAAARV010000025">
    <property type="protein sequence ID" value="GAA2345883.1"/>
    <property type="molecule type" value="Genomic_DNA"/>
</dbReference>
<dbReference type="InterPro" id="IPR050109">
    <property type="entry name" value="HTH-type_TetR-like_transc_reg"/>
</dbReference>
<dbReference type="PRINTS" id="PR00455">
    <property type="entry name" value="HTHTETR"/>
</dbReference>
<dbReference type="Pfam" id="PF00440">
    <property type="entry name" value="TetR_N"/>
    <property type="match status" value="1"/>
</dbReference>
<keyword evidence="2 4" id="KW-0238">DNA-binding</keyword>
<organism evidence="7 8">
    <name type="scientific">Dactylosporangium salmoneum</name>
    <dbReference type="NCBI Taxonomy" id="53361"/>
    <lineage>
        <taxon>Bacteria</taxon>
        <taxon>Bacillati</taxon>
        <taxon>Actinomycetota</taxon>
        <taxon>Actinomycetes</taxon>
        <taxon>Micromonosporales</taxon>
        <taxon>Micromonosporaceae</taxon>
        <taxon>Dactylosporangium</taxon>
    </lineage>
</organism>
<evidence type="ECO:0000313" key="8">
    <source>
        <dbReference type="Proteomes" id="UP001501444"/>
    </source>
</evidence>
<reference evidence="8" key="1">
    <citation type="journal article" date="2019" name="Int. J. Syst. Evol. Microbiol.">
        <title>The Global Catalogue of Microorganisms (GCM) 10K type strain sequencing project: providing services to taxonomists for standard genome sequencing and annotation.</title>
        <authorList>
            <consortium name="The Broad Institute Genomics Platform"/>
            <consortium name="The Broad Institute Genome Sequencing Center for Infectious Disease"/>
            <person name="Wu L."/>
            <person name="Ma J."/>
        </authorList>
    </citation>
    <scope>NUCLEOTIDE SEQUENCE [LARGE SCALE GENOMIC DNA]</scope>
    <source>
        <strain evidence="8">JCM 3272</strain>
    </source>
</reference>
<evidence type="ECO:0000256" key="3">
    <source>
        <dbReference type="ARBA" id="ARBA00023163"/>
    </source>
</evidence>
<feature type="domain" description="HTH tetR-type" evidence="6">
    <location>
        <begin position="24"/>
        <end position="84"/>
    </location>
</feature>
<dbReference type="RefSeq" id="WP_344613193.1">
    <property type="nucleotide sequence ID" value="NZ_BAAARV010000025.1"/>
</dbReference>
<keyword evidence="8" id="KW-1185">Reference proteome</keyword>
<name>A0ABP5T5D3_9ACTN</name>
<protein>
    <recommendedName>
        <fullName evidence="6">HTH tetR-type domain-containing protein</fullName>
    </recommendedName>
</protein>
<dbReference type="InterPro" id="IPR009057">
    <property type="entry name" value="Homeodomain-like_sf"/>
</dbReference>
<dbReference type="PANTHER" id="PTHR30055">
    <property type="entry name" value="HTH-TYPE TRANSCRIPTIONAL REGULATOR RUTR"/>
    <property type="match status" value="1"/>
</dbReference>
<evidence type="ECO:0000256" key="1">
    <source>
        <dbReference type="ARBA" id="ARBA00023015"/>
    </source>
</evidence>
<comment type="caution">
    <text evidence="7">The sequence shown here is derived from an EMBL/GenBank/DDBJ whole genome shotgun (WGS) entry which is preliminary data.</text>
</comment>
<sequence length="254" mass="28714">MNEQHAARVVRGRNRIHTGESGAEDVRAHIQRVALDLFIEEGYDKTSLREIAEKLGVTKAALYYHFPTKDDIVASLIEQRIRAVDALLDWASTQPRDSATRLQFIQRYSVLHDEFVHGNVIRFFERNQTLVNTLPAGMRLREQMGRIFDFLSDPEESLAQQLRRTMAIFSVHASWFLLRERPGTPQERREAALEVAAELLRAADAHSEVEAHLADTLVDQVGADLLGEDGPREDGPREDGQGQAEAEELDAGHR</sequence>
<dbReference type="InterPro" id="IPR001647">
    <property type="entry name" value="HTH_TetR"/>
</dbReference>
<dbReference type="Proteomes" id="UP001501444">
    <property type="component" value="Unassembled WGS sequence"/>
</dbReference>
<feature type="region of interest" description="Disordered" evidence="5">
    <location>
        <begin position="220"/>
        <end position="254"/>
    </location>
</feature>
<dbReference type="SUPFAM" id="SSF46689">
    <property type="entry name" value="Homeodomain-like"/>
    <property type="match status" value="1"/>
</dbReference>
<keyword evidence="3" id="KW-0804">Transcription</keyword>
<evidence type="ECO:0000313" key="7">
    <source>
        <dbReference type="EMBL" id="GAA2345883.1"/>
    </source>
</evidence>
<dbReference type="PROSITE" id="PS50977">
    <property type="entry name" value="HTH_TETR_2"/>
    <property type="match status" value="1"/>
</dbReference>